<dbReference type="OrthoDB" id="60922at2759"/>
<name>A0A1V9YR60_ACHHY</name>
<accession>A0A1V9YR60</accession>
<sequence length="125" mass="13999">MNFFKHCWRRMVRHPDDLVAKSALTPLTQTAFRRGQLSRQSSQELTDLEFWRIIGLPGAPPSPPTMATNAPRRSSVADFVYQTSVVLAYQDLPTIFKPRIQATLPPKLLAAEAPAEVELSRPTLA</sequence>
<evidence type="ECO:0000313" key="2">
    <source>
        <dbReference type="Proteomes" id="UP000243579"/>
    </source>
</evidence>
<protein>
    <submittedName>
        <fullName evidence="1">Uncharacterized protein</fullName>
    </submittedName>
</protein>
<proteinExistence type="predicted"/>
<dbReference type="EMBL" id="JNBR01001389">
    <property type="protein sequence ID" value="OQR88255.1"/>
    <property type="molecule type" value="Genomic_DNA"/>
</dbReference>
<keyword evidence="2" id="KW-1185">Reference proteome</keyword>
<reference evidence="1 2" key="1">
    <citation type="journal article" date="2014" name="Genome Biol. Evol.">
        <title>The secreted proteins of Achlya hypogyna and Thraustotheca clavata identify the ancestral oomycete secretome and reveal gene acquisitions by horizontal gene transfer.</title>
        <authorList>
            <person name="Misner I."/>
            <person name="Blouin N."/>
            <person name="Leonard G."/>
            <person name="Richards T.A."/>
            <person name="Lane C.E."/>
        </authorList>
    </citation>
    <scope>NUCLEOTIDE SEQUENCE [LARGE SCALE GENOMIC DNA]</scope>
    <source>
        <strain evidence="1 2">ATCC 48635</strain>
    </source>
</reference>
<gene>
    <name evidence="1" type="ORF">ACHHYP_07012</name>
</gene>
<dbReference type="Proteomes" id="UP000243579">
    <property type="component" value="Unassembled WGS sequence"/>
</dbReference>
<comment type="caution">
    <text evidence="1">The sequence shown here is derived from an EMBL/GenBank/DDBJ whole genome shotgun (WGS) entry which is preliminary data.</text>
</comment>
<dbReference type="AlphaFoldDB" id="A0A1V9YR60"/>
<organism evidence="1 2">
    <name type="scientific">Achlya hypogyna</name>
    <name type="common">Oomycete</name>
    <name type="synonym">Protoachlya hypogyna</name>
    <dbReference type="NCBI Taxonomy" id="1202772"/>
    <lineage>
        <taxon>Eukaryota</taxon>
        <taxon>Sar</taxon>
        <taxon>Stramenopiles</taxon>
        <taxon>Oomycota</taxon>
        <taxon>Saprolegniomycetes</taxon>
        <taxon>Saprolegniales</taxon>
        <taxon>Achlyaceae</taxon>
        <taxon>Achlya</taxon>
    </lineage>
</organism>
<evidence type="ECO:0000313" key="1">
    <source>
        <dbReference type="EMBL" id="OQR88255.1"/>
    </source>
</evidence>